<feature type="domain" description="BACON" evidence="2">
    <location>
        <begin position="177"/>
        <end position="227"/>
    </location>
</feature>
<dbReference type="PANTHER" id="PTHR45661">
    <property type="entry name" value="SURFACE ANTIGEN"/>
    <property type="match status" value="1"/>
</dbReference>
<gene>
    <name evidence="3" type="ORF">DWW25_25720</name>
</gene>
<dbReference type="EMBL" id="QRYV01000125">
    <property type="protein sequence ID" value="RGV03052.1"/>
    <property type="molecule type" value="Genomic_DNA"/>
</dbReference>
<dbReference type="InterPro" id="IPR032675">
    <property type="entry name" value="LRR_dom_sf"/>
</dbReference>
<organism evidence="3 4">
    <name type="scientific">Bacteroides xylanisolvens</name>
    <dbReference type="NCBI Taxonomy" id="371601"/>
    <lineage>
        <taxon>Bacteria</taxon>
        <taxon>Pseudomonadati</taxon>
        <taxon>Bacteroidota</taxon>
        <taxon>Bacteroidia</taxon>
        <taxon>Bacteroidales</taxon>
        <taxon>Bacteroidaceae</taxon>
        <taxon>Bacteroides</taxon>
    </lineage>
</organism>
<keyword evidence="1" id="KW-0472">Membrane</keyword>
<dbReference type="PROSITE" id="PS51257">
    <property type="entry name" value="PROKAR_LIPOPROTEIN"/>
    <property type="match status" value="1"/>
</dbReference>
<dbReference type="Gene3D" id="2.60.40.10">
    <property type="entry name" value="Immunoglobulins"/>
    <property type="match status" value="2"/>
</dbReference>
<dbReference type="CDD" id="cd14948">
    <property type="entry name" value="BACON"/>
    <property type="match status" value="2"/>
</dbReference>
<dbReference type="Gene3D" id="3.80.10.10">
    <property type="entry name" value="Ribonuclease Inhibitor"/>
    <property type="match status" value="1"/>
</dbReference>
<name>A0A412VCT9_9BACE</name>
<protein>
    <recommendedName>
        <fullName evidence="2">BACON domain-containing protein</fullName>
    </recommendedName>
</protein>
<dbReference type="Gene3D" id="3.40.50.12480">
    <property type="match status" value="2"/>
</dbReference>
<sequence>MNEIMRNNYIVFISSIVYALLVLIGCGDDNPVNDSREEESHDVETILIPLGESEGYFEEGICFTSNNEEKTLTFETNKKWNIAIPTNIEWCTVSSNNGVAGTVSLTIKVTENTFYDERNAILTLKVGEIEKRIKITQKQQDALLVSSNIFELDKSNHIIDVEVKSNIEYEVIIPPAYQSWIVQNNKSRSLSSNILSFTVQYSWEYDKREGEIIIRGNDKSETIHIYQTGEGMLLTSAKYLVSDSEEMITVRVKSNFDFKVKLPAVDWIQEASHTRGISSHTLYYTIKQNTTDKIRCASLLFYDEKSDVKREVQIIQGGKNRIEGGKAVIFLSEGGTLSNYISDDKKNEITDLTLGGYVNGDDMLFVREMSRTNVYGDEYVTNGKLTKLDLSNAFFVGGGTYYIHNHQQYTTKSNTIPIRLFHNCRTLQEIVLPDNITKIEEYAFFCCTQLSKINLHDNISEIGNASFHKCTSLKTVKLPSNLNKISKQLFISSGIKDIDIPEAVTTIETEAFLGCGLKKINIGSNLKNIGYNIFWGCSANIEVHIKTRIAPYSAASIFNSDQAKYTKLYVPKGCFNSYSTTSPWREIRNIYEE</sequence>
<dbReference type="SUPFAM" id="SSF52058">
    <property type="entry name" value="L domain-like"/>
    <property type="match status" value="1"/>
</dbReference>
<comment type="caution">
    <text evidence="3">The sequence shown here is derived from an EMBL/GenBank/DDBJ whole genome shotgun (WGS) entry which is preliminary data.</text>
</comment>
<evidence type="ECO:0000259" key="2">
    <source>
        <dbReference type="Pfam" id="PF13004"/>
    </source>
</evidence>
<accession>A0A412VCT9</accession>
<keyword evidence="1" id="KW-0812">Transmembrane</keyword>
<dbReference type="InterPro" id="IPR053139">
    <property type="entry name" value="Surface_bspA-like"/>
</dbReference>
<feature type="domain" description="BACON" evidence="2">
    <location>
        <begin position="85"/>
        <end position="138"/>
    </location>
</feature>
<dbReference type="InterPro" id="IPR026906">
    <property type="entry name" value="LRR_5"/>
</dbReference>
<dbReference type="AlphaFoldDB" id="A0A412VCT9"/>
<dbReference type="InterPro" id="IPR013783">
    <property type="entry name" value="Ig-like_fold"/>
</dbReference>
<evidence type="ECO:0000313" key="3">
    <source>
        <dbReference type="EMBL" id="RGV03052.1"/>
    </source>
</evidence>
<evidence type="ECO:0000313" key="4">
    <source>
        <dbReference type="Proteomes" id="UP000283369"/>
    </source>
</evidence>
<feature type="transmembrane region" description="Helical" evidence="1">
    <location>
        <begin position="7"/>
        <end position="25"/>
    </location>
</feature>
<evidence type="ECO:0000256" key="1">
    <source>
        <dbReference type="SAM" id="Phobius"/>
    </source>
</evidence>
<dbReference type="PANTHER" id="PTHR45661:SF3">
    <property type="entry name" value="IG-LIKE DOMAIN-CONTAINING PROTEIN"/>
    <property type="match status" value="1"/>
</dbReference>
<proteinExistence type="predicted"/>
<dbReference type="InterPro" id="IPR024361">
    <property type="entry name" value="BACON"/>
</dbReference>
<dbReference type="Pfam" id="PF13306">
    <property type="entry name" value="LRR_5"/>
    <property type="match status" value="1"/>
</dbReference>
<dbReference type="Pfam" id="PF13004">
    <property type="entry name" value="BACON"/>
    <property type="match status" value="2"/>
</dbReference>
<keyword evidence="1" id="KW-1133">Transmembrane helix</keyword>
<reference evidence="3 4" key="1">
    <citation type="submission" date="2018-08" db="EMBL/GenBank/DDBJ databases">
        <title>A genome reference for cultivated species of the human gut microbiota.</title>
        <authorList>
            <person name="Zou Y."/>
            <person name="Xue W."/>
            <person name="Luo G."/>
        </authorList>
    </citation>
    <scope>NUCLEOTIDE SEQUENCE [LARGE SCALE GENOMIC DNA]</scope>
    <source>
        <strain evidence="3 4">AF14-7</strain>
    </source>
</reference>
<dbReference type="Proteomes" id="UP000283369">
    <property type="component" value="Unassembled WGS sequence"/>
</dbReference>